<gene>
    <name evidence="2" type="ORF">CDQ91_03365</name>
</gene>
<dbReference type="OrthoDB" id="6155297at2"/>
<dbReference type="GO" id="GO:0003700">
    <property type="term" value="F:DNA-binding transcription factor activity"/>
    <property type="evidence" value="ECO:0007669"/>
    <property type="project" value="TreeGrafter"/>
</dbReference>
<evidence type="ECO:0000313" key="2">
    <source>
        <dbReference type="EMBL" id="OWR01442.1"/>
    </source>
</evidence>
<dbReference type="Gene3D" id="2.60.120.10">
    <property type="entry name" value="Jelly Rolls"/>
    <property type="match status" value="1"/>
</dbReference>
<dbReference type="Pfam" id="PF00027">
    <property type="entry name" value="cNMP_binding"/>
    <property type="match status" value="1"/>
</dbReference>
<protein>
    <recommendedName>
        <fullName evidence="1">Cyclic nucleotide-binding domain-containing protein</fullName>
    </recommendedName>
</protein>
<dbReference type="InterPro" id="IPR018490">
    <property type="entry name" value="cNMP-bd_dom_sf"/>
</dbReference>
<dbReference type="Proteomes" id="UP000197097">
    <property type="component" value="Unassembled WGS sequence"/>
</dbReference>
<dbReference type="PANTHER" id="PTHR24567">
    <property type="entry name" value="CRP FAMILY TRANSCRIPTIONAL REGULATORY PROTEIN"/>
    <property type="match status" value="1"/>
</dbReference>
<dbReference type="PROSITE" id="PS50042">
    <property type="entry name" value="CNMP_BINDING_3"/>
    <property type="match status" value="1"/>
</dbReference>
<dbReference type="PANTHER" id="PTHR24567:SF76">
    <property type="entry name" value="CYCLIC NUCLEOTIDE-BINDING DOMAIN PROTEIN"/>
    <property type="match status" value="1"/>
</dbReference>
<dbReference type="SUPFAM" id="SSF51206">
    <property type="entry name" value="cAMP-binding domain-like"/>
    <property type="match status" value="1"/>
</dbReference>
<dbReference type="RefSeq" id="WP_088471255.1">
    <property type="nucleotide sequence ID" value="NZ_NISJ01000001.1"/>
</dbReference>
<dbReference type="EMBL" id="NISJ01000001">
    <property type="protein sequence ID" value="OWR01442.1"/>
    <property type="molecule type" value="Genomic_DNA"/>
</dbReference>
<dbReference type="GO" id="GO:0005829">
    <property type="term" value="C:cytosol"/>
    <property type="evidence" value="ECO:0007669"/>
    <property type="project" value="TreeGrafter"/>
</dbReference>
<feature type="domain" description="Cyclic nucleotide-binding" evidence="1">
    <location>
        <begin position="1"/>
        <end position="77"/>
    </location>
</feature>
<comment type="caution">
    <text evidence="2">The sequence shown here is derived from an EMBL/GenBank/DDBJ whole genome shotgun (WGS) entry which is preliminary data.</text>
</comment>
<dbReference type="InterPro" id="IPR014710">
    <property type="entry name" value="RmlC-like_jellyroll"/>
</dbReference>
<organism evidence="2 3">
    <name type="scientific">Sphingopyxis witflariensis</name>
    <dbReference type="NCBI Taxonomy" id="173675"/>
    <lineage>
        <taxon>Bacteria</taxon>
        <taxon>Pseudomonadati</taxon>
        <taxon>Pseudomonadota</taxon>
        <taxon>Alphaproteobacteria</taxon>
        <taxon>Sphingomonadales</taxon>
        <taxon>Sphingomonadaceae</taxon>
        <taxon>Sphingopyxis</taxon>
    </lineage>
</organism>
<proteinExistence type="predicted"/>
<accession>A0A246K623</accession>
<dbReference type="AlphaFoldDB" id="A0A246K623"/>
<dbReference type="InterPro" id="IPR000595">
    <property type="entry name" value="cNMP-bd_dom"/>
</dbReference>
<dbReference type="InterPro" id="IPR050397">
    <property type="entry name" value="Env_Response_Regulators"/>
</dbReference>
<reference evidence="2 3" key="1">
    <citation type="journal article" date="2002" name="Int. J. Syst. Evol. Microbiol.">
        <title>Sphingopyxis witflariensis sp. nov., isolated from activated sludge.</title>
        <authorList>
            <person name="Kampfer P."/>
            <person name="Witzenberger R."/>
            <person name="Denner E.B."/>
            <person name="Busse H.J."/>
            <person name="Neef A."/>
        </authorList>
    </citation>
    <scope>NUCLEOTIDE SEQUENCE [LARGE SCALE GENOMIC DNA]</scope>
    <source>
        <strain evidence="2 3">DSM 14551</strain>
    </source>
</reference>
<evidence type="ECO:0000313" key="3">
    <source>
        <dbReference type="Proteomes" id="UP000197097"/>
    </source>
</evidence>
<keyword evidence="3" id="KW-1185">Reference proteome</keyword>
<evidence type="ECO:0000259" key="1">
    <source>
        <dbReference type="PROSITE" id="PS50042"/>
    </source>
</evidence>
<dbReference type="CDD" id="cd00038">
    <property type="entry name" value="CAP_ED"/>
    <property type="match status" value="1"/>
</dbReference>
<sequence length="168" mass="18339">MDIAEGRHLFRQGDRDPRLFLISSGLLKAYYVRPDGREHIKSFVPQSAVIGSMVAMDGDGSCTFSLVALAPSATISLPFVLLERAAQADPALANAVIGFLSAYARRKEQREYELLCLSAEARYRAALDALGDIADTVSQADLAAYIGITPPALSRLKRRTMPRSLARR</sequence>
<name>A0A246K623_9SPHN</name>